<proteinExistence type="predicted"/>
<dbReference type="EMBL" id="JAIFTL010000252">
    <property type="protein sequence ID" value="KAG9320855.1"/>
    <property type="molecule type" value="Genomic_DNA"/>
</dbReference>
<protein>
    <submittedName>
        <fullName evidence="1">Uncharacterized protein</fullName>
    </submittedName>
</protein>
<organism evidence="1 2">
    <name type="scientific">Mortierella alpina</name>
    <name type="common">Oleaginous fungus</name>
    <name type="synonym">Mortierella renispora</name>
    <dbReference type="NCBI Taxonomy" id="64518"/>
    <lineage>
        <taxon>Eukaryota</taxon>
        <taxon>Fungi</taxon>
        <taxon>Fungi incertae sedis</taxon>
        <taxon>Mucoromycota</taxon>
        <taxon>Mortierellomycotina</taxon>
        <taxon>Mortierellomycetes</taxon>
        <taxon>Mortierellales</taxon>
        <taxon>Mortierellaceae</taxon>
        <taxon>Mortierella</taxon>
    </lineage>
</organism>
<name>A0A9P7ZZW6_MORAP</name>
<dbReference type="AlphaFoldDB" id="A0A9P7ZZW6"/>
<accession>A0A9P7ZZW6</accession>
<comment type="caution">
    <text evidence="1">The sequence shown here is derived from an EMBL/GenBank/DDBJ whole genome shotgun (WGS) entry which is preliminary data.</text>
</comment>
<evidence type="ECO:0000313" key="2">
    <source>
        <dbReference type="Proteomes" id="UP000717515"/>
    </source>
</evidence>
<sequence length="94" mass="10886">MDMDLDLNLHQENKNGASDIVVLGQDTNDNDDDDMADLIDWFKKEQQRVQEEIRMLREQGQEPVALVAFCEMLQKQIKSLEMEDMIEKTATLSV</sequence>
<dbReference type="Proteomes" id="UP000717515">
    <property type="component" value="Unassembled WGS sequence"/>
</dbReference>
<evidence type="ECO:0000313" key="1">
    <source>
        <dbReference type="EMBL" id="KAG9320855.1"/>
    </source>
</evidence>
<reference evidence="1" key="1">
    <citation type="submission" date="2021-07" db="EMBL/GenBank/DDBJ databases">
        <title>Draft genome of Mortierella alpina, strain LL118, isolated from an aspen leaf litter sample.</title>
        <authorList>
            <person name="Yang S."/>
            <person name="Vinatzer B.A."/>
        </authorList>
    </citation>
    <scope>NUCLEOTIDE SEQUENCE</scope>
    <source>
        <strain evidence="1">LL118</strain>
    </source>
</reference>
<gene>
    <name evidence="1" type="ORF">KVV02_001867</name>
</gene>